<name>Q1IM07_KORVE</name>
<dbReference type="OrthoDB" id="123477at2"/>
<keyword evidence="1" id="KW-1133">Transmembrane helix</keyword>
<evidence type="ECO:0000256" key="2">
    <source>
        <dbReference type="SAM" id="SignalP"/>
    </source>
</evidence>
<dbReference type="KEGG" id="aba:Acid345_3092"/>
<feature type="transmembrane region" description="Helical" evidence="1">
    <location>
        <begin position="175"/>
        <end position="196"/>
    </location>
</feature>
<organism evidence="3 4">
    <name type="scientific">Koribacter versatilis (strain Ellin345)</name>
    <dbReference type="NCBI Taxonomy" id="204669"/>
    <lineage>
        <taxon>Bacteria</taxon>
        <taxon>Pseudomonadati</taxon>
        <taxon>Acidobacteriota</taxon>
        <taxon>Terriglobia</taxon>
        <taxon>Terriglobales</taxon>
        <taxon>Candidatus Korobacteraceae</taxon>
        <taxon>Candidatus Korobacter</taxon>
    </lineage>
</organism>
<keyword evidence="2" id="KW-0732">Signal</keyword>
<feature type="signal peptide" evidence="2">
    <location>
        <begin position="1"/>
        <end position="25"/>
    </location>
</feature>
<evidence type="ECO:0000256" key="1">
    <source>
        <dbReference type="SAM" id="Phobius"/>
    </source>
</evidence>
<keyword evidence="4" id="KW-1185">Reference proteome</keyword>
<keyword evidence="1" id="KW-0812">Transmembrane</keyword>
<dbReference type="Proteomes" id="UP000002432">
    <property type="component" value="Chromosome"/>
</dbReference>
<dbReference type="STRING" id="204669.Acid345_3092"/>
<dbReference type="RefSeq" id="WP_011523892.1">
    <property type="nucleotide sequence ID" value="NC_008009.1"/>
</dbReference>
<accession>Q1IM07</accession>
<dbReference type="HOGENOM" id="CLU_672298_0_0_0"/>
<evidence type="ECO:0000313" key="4">
    <source>
        <dbReference type="Proteomes" id="UP000002432"/>
    </source>
</evidence>
<proteinExistence type="predicted"/>
<keyword evidence="1" id="KW-0472">Membrane</keyword>
<dbReference type="AlphaFoldDB" id="Q1IM07"/>
<feature type="transmembrane region" description="Helical" evidence="1">
    <location>
        <begin position="382"/>
        <end position="402"/>
    </location>
</feature>
<gene>
    <name evidence="3" type="ordered locus">Acid345_3092</name>
</gene>
<dbReference type="eggNOG" id="ENOG5031C0B">
    <property type="taxonomic scope" value="Bacteria"/>
</dbReference>
<reference evidence="3 4" key="1">
    <citation type="journal article" date="2009" name="Appl. Environ. Microbiol.">
        <title>Three genomes from the phylum Acidobacteria provide insight into the lifestyles of these microorganisms in soils.</title>
        <authorList>
            <person name="Ward N.L."/>
            <person name="Challacombe J.F."/>
            <person name="Janssen P.H."/>
            <person name="Henrissat B."/>
            <person name="Coutinho P.M."/>
            <person name="Wu M."/>
            <person name="Xie G."/>
            <person name="Haft D.H."/>
            <person name="Sait M."/>
            <person name="Badger J."/>
            <person name="Barabote R.D."/>
            <person name="Bradley B."/>
            <person name="Brettin T.S."/>
            <person name="Brinkac L.M."/>
            <person name="Bruce D."/>
            <person name="Creasy T."/>
            <person name="Daugherty S.C."/>
            <person name="Davidsen T.M."/>
            <person name="DeBoy R.T."/>
            <person name="Detter J.C."/>
            <person name="Dodson R.J."/>
            <person name="Durkin A.S."/>
            <person name="Ganapathy A."/>
            <person name="Gwinn-Giglio M."/>
            <person name="Han C.S."/>
            <person name="Khouri H."/>
            <person name="Kiss H."/>
            <person name="Kothari S.P."/>
            <person name="Madupu R."/>
            <person name="Nelson K.E."/>
            <person name="Nelson W.C."/>
            <person name="Paulsen I."/>
            <person name="Penn K."/>
            <person name="Ren Q."/>
            <person name="Rosovitz M.J."/>
            <person name="Selengut J.D."/>
            <person name="Shrivastava S."/>
            <person name="Sullivan S.A."/>
            <person name="Tapia R."/>
            <person name="Thompson L.S."/>
            <person name="Watkins K.L."/>
            <person name="Yang Q."/>
            <person name="Yu C."/>
            <person name="Zafar N."/>
            <person name="Zhou L."/>
            <person name="Kuske C.R."/>
        </authorList>
    </citation>
    <scope>NUCLEOTIDE SEQUENCE [LARGE SCALE GENOMIC DNA]</scope>
    <source>
        <strain evidence="3 4">Ellin345</strain>
    </source>
</reference>
<feature type="transmembrane region" description="Helical" evidence="1">
    <location>
        <begin position="224"/>
        <end position="242"/>
    </location>
</feature>
<feature type="chain" id="PRO_5004190909" evidence="2">
    <location>
        <begin position="26"/>
        <end position="409"/>
    </location>
</feature>
<feature type="transmembrane region" description="Helical" evidence="1">
    <location>
        <begin position="248"/>
        <end position="269"/>
    </location>
</feature>
<protein>
    <submittedName>
        <fullName evidence="3">Uncharacterized protein</fullName>
    </submittedName>
</protein>
<dbReference type="EMBL" id="CP000360">
    <property type="protein sequence ID" value="ABF42093.1"/>
    <property type="molecule type" value="Genomic_DNA"/>
</dbReference>
<dbReference type="EnsemblBacteria" id="ABF42093">
    <property type="protein sequence ID" value="ABF42093"/>
    <property type="gene ID" value="Acid345_3092"/>
</dbReference>
<evidence type="ECO:0000313" key="3">
    <source>
        <dbReference type="EMBL" id="ABF42093.1"/>
    </source>
</evidence>
<sequence>MRVSAWWISWILVSAMGAASGQALPADVAQKQAAAQEEACNASPPSTEYDNGEVPGTKDYVRMNKEVALGGTLTVPVQGLDTWSKCAANDPHKLRLFLAGHMLPDLEPTLVAPAQNYINFPLKIQTAQDDQRQRWVALLSEARRSGGKIAVGVGVQQDEPFVSDAFVTLRIYPKLLTISVLALIVALLVLLVVIAIRSDVLRDTSSDIPKLPLRLPYSLGRVQMAFWFYLTVASYLYIWLMTTDKNSLTTSVLTLIGISAGTGLSAVIVDHQKSDDAKTTRAVLMTEIGALQQRIKDLAAAAPAAGTDAAKELSIKQDLLAVAQNKLLYAPPVSSAPSSMGFFRDIVRDGCGVSFHRFQIAVWTLVLGIIFVRAVYGDLAMPDFSGTLLGLMGISSGTYLGFKFPETPK</sequence>
<feature type="transmembrane region" description="Helical" evidence="1">
    <location>
        <begin position="358"/>
        <end position="376"/>
    </location>
</feature>